<evidence type="ECO:0000256" key="1">
    <source>
        <dbReference type="SAM" id="Phobius"/>
    </source>
</evidence>
<feature type="transmembrane region" description="Helical" evidence="1">
    <location>
        <begin position="162"/>
        <end position="182"/>
    </location>
</feature>
<dbReference type="EMBL" id="JAEUGD010000001">
    <property type="protein sequence ID" value="MBL6444669.1"/>
    <property type="molecule type" value="Genomic_DNA"/>
</dbReference>
<dbReference type="Pfam" id="PF13424">
    <property type="entry name" value="TPR_12"/>
    <property type="match status" value="1"/>
</dbReference>
<dbReference type="AlphaFoldDB" id="A0A937FSX4"/>
<dbReference type="Gene3D" id="1.25.40.10">
    <property type="entry name" value="Tetratricopeptide repeat domain"/>
    <property type="match status" value="1"/>
</dbReference>
<dbReference type="RefSeq" id="WP_202854214.1">
    <property type="nucleotide sequence ID" value="NZ_JAEUGD010000001.1"/>
</dbReference>
<sequence length="218" mass="24640">HGNIGECYMKAGDLNKAEKWLNEALQLKIALDGADKRPNFNYLGELAVLKADYQAALSHYDQVIALSGTDSELLSKEVSKALDALQNLSTNTSAVTSGLTVPTQKYSLTKDKRNKLLEEQKKLIESRYIQEDVDKAELEIAQMNESEKYKKDIARKDGQMQFWYGVIVTLLVVMIVVVIVYSNKLRKLTKYKVKYTKSMVPLIKELNLLSESTEKNSV</sequence>
<organism evidence="2 3">
    <name type="scientific">Fulvivirga marina</name>
    <dbReference type="NCBI Taxonomy" id="2494733"/>
    <lineage>
        <taxon>Bacteria</taxon>
        <taxon>Pseudomonadati</taxon>
        <taxon>Bacteroidota</taxon>
        <taxon>Cytophagia</taxon>
        <taxon>Cytophagales</taxon>
        <taxon>Fulvivirgaceae</taxon>
        <taxon>Fulvivirga</taxon>
    </lineage>
</organism>
<dbReference type="Proteomes" id="UP000614216">
    <property type="component" value="Unassembled WGS sequence"/>
</dbReference>
<reference evidence="2" key="1">
    <citation type="submission" date="2021-01" db="EMBL/GenBank/DDBJ databases">
        <title>Fulvivirga kasyanovii gen. nov., sp nov., a novel member of the phylum Bacteroidetes isolated from seawater in a mussel farm.</title>
        <authorList>
            <person name="Zhao L.-H."/>
            <person name="Wang Z.-J."/>
        </authorList>
    </citation>
    <scope>NUCLEOTIDE SEQUENCE</scope>
    <source>
        <strain evidence="2">29W222</strain>
    </source>
</reference>
<proteinExistence type="predicted"/>
<dbReference type="InterPro" id="IPR011990">
    <property type="entry name" value="TPR-like_helical_dom_sf"/>
</dbReference>
<accession>A0A937FSX4</accession>
<keyword evidence="1" id="KW-0812">Transmembrane</keyword>
<comment type="caution">
    <text evidence="2">The sequence shown here is derived from an EMBL/GenBank/DDBJ whole genome shotgun (WGS) entry which is preliminary data.</text>
</comment>
<keyword evidence="1" id="KW-0472">Membrane</keyword>
<gene>
    <name evidence="2" type="ORF">JMN32_00005</name>
</gene>
<feature type="non-terminal residue" evidence="2">
    <location>
        <position position="1"/>
    </location>
</feature>
<keyword evidence="1" id="KW-1133">Transmembrane helix</keyword>
<evidence type="ECO:0000313" key="2">
    <source>
        <dbReference type="EMBL" id="MBL6444669.1"/>
    </source>
</evidence>
<dbReference type="SUPFAM" id="SSF48452">
    <property type="entry name" value="TPR-like"/>
    <property type="match status" value="1"/>
</dbReference>
<name>A0A937FSX4_9BACT</name>
<protein>
    <submittedName>
        <fullName evidence="2">Tetratricopeptide repeat protein</fullName>
    </submittedName>
</protein>
<keyword evidence="3" id="KW-1185">Reference proteome</keyword>
<evidence type="ECO:0000313" key="3">
    <source>
        <dbReference type="Proteomes" id="UP000614216"/>
    </source>
</evidence>